<gene>
    <name evidence="1" type="ordered locus">Sinac_3987</name>
</gene>
<sequence length="84" mass="9674">MGPACIPALALKVLSVYPKAFSKTALARRRRIRGWLTELRRIHHGWLSLVELKYCISRMCCFDPVPLFLPLLPWDRGRPARSSI</sequence>
<evidence type="ECO:0000313" key="1">
    <source>
        <dbReference type="EMBL" id="AGA28212.1"/>
    </source>
</evidence>
<name>L0DG24_SINAD</name>
<evidence type="ECO:0000313" key="2">
    <source>
        <dbReference type="Proteomes" id="UP000010798"/>
    </source>
</evidence>
<protein>
    <submittedName>
        <fullName evidence="1">Uncharacterized protein</fullName>
    </submittedName>
</protein>
<dbReference type="HOGENOM" id="CLU_2525737_0_0_0"/>
<dbReference type="KEGG" id="saci:Sinac_3987"/>
<reference evidence="1 2" key="1">
    <citation type="submission" date="2012-02" db="EMBL/GenBank/DDBJ databases">
        <title>Complete sequence of chromosome of Singulisphaera acidiphila DSM 18658.</title>
        <authorList>
            <consortium name="US DOE Joint Genome Institute (JGI-PGF)"/>
            <person name="Lucas S."/>
            <person name="Copeland A."/>
            <person name="Lapidus A."/>
            <person name="Glavina del Rio T."/>
            <person name="Dalin E."/>
            <person name="Tice H."/>
            <person name="Bruce D."/>
            <person name="Goodwin L."/>
            <person name="Pitluck S."/>
            <person name="Peters L."/>
            <person name="Ovchinnikova G."/>
            <person name="Chertkov O."/>
            <person name="Kyrpides N."/>
            <person name="Mavromatis K."/>
            <person name="Ivanova N."/>
            <person name="Brettin T."/>
            <person name="Detter J.C."/>
            <person name="Han C."/>
            <person name="Larimer F."/>
            <person name="Land M."/>
            <person name="Hauser L."/>
            <person name="Markowitz V."/>
            <person name="Cheng J.-F."/>
            <person name="Hugenholtz P."/>
            <person name="Woyke T."/>
            <person name="Wu D."/>
            <person name="Tindall B."/>
            <person name="Pomrenke H."/>
            <person name="Brambilla E."/>
            <person name="Klenk H.-P."/>
            <person name="Eisen J.A."/>
        </authorList>
    </citation>
    <scope>NUCLEOTIDE SEQUENCE [LARGE SCALE GENOMIC DNA]</scope>
    <source>
        <strain evidence="2">ATCC BAA-1392 / DSM 18658 / VKM B-2454 / MOB10</strain>
    </source>
</reference>
<keyword evidence="2" id="KW-1185">Reference proteome</keyword>
<dbReference type="AlphaFoldDB" id="L0DG24"/>
<dbReference type="Proteomes" id="UP000010798">
    <property type="component" value="Chromosome"/>
</dbReference>
<accession>L0DG24</accession>
<proteinExistence type="predicted"/>
<organism evidence="1 2">
    <name type="scientific">Singulisphaera acidiphila (strain ATCC BAA-1392 / DSM 18658 / VKM B-2454 / MOB10)</name>
    <dbReference type="NCBI Taxonomy" id="886293"/>
    <lineage>
        <taxon>Bacteria</taxon>
        <taxon>Pseudomonadati</taxon>
        <taxon>Planctomycetota</taxon>
        <taxon>Planctomycetia</taxon>
        <taxon>Isosphaerales</taxon>
        <taxon>Isosphaeraceae</taxon>
        <taxon>Singulisphaera</taxon>
    </lineage>
</organism>
<dbReference type="EMBL" id="CP003364">
    <property type="protein sequence ID" value="AGA28212.1"/>
    <property type="molecule type" value="Genomic_DNA"/>
</dbReference>